<keyword evidence="1" id="KW-0812">Transmembrane</keyword>
<dbReference type="GO" id="GO:0004888">
    <property type="term" value="F:transmembrane signaling receptor activity"/>
    <property type="evidence" value="ECO:0007669"/>
    <property type="project" value="InterPro"/>
</dbReference>
<dbReference type="InterPro" id="IPR006202">
    <property type="entry name" value="Neur_chan_lig-bd"/>
</dbReference>
<protein>
    <recommendedName>
        <fullName evidence="3">Neurotransmitter-gated ion-channel ligand-binding domain-containing protein</fullName>
    </recommendedName>
</protein>
<dbReference type="Gene3D" id="2.70.170.10">
    <property type="entry name" value="Neurotransmitter-gated ion-channel ligand-binding domain"/>
    <property type="match status" value="1"/>
</dbReference>
<dbReference type="GeneID" id="9809642"/>
<dbReference type="RefSeq" id="XP_053578259.1">
    <property type="nucleotide sequence ID" value="XM_053734693.1"/>
</dbReference>
<dbReference type="PANTHER" id="PTHR18945">
    <property type="entry name" value="NEUROTRANSMITTER GATED ION CHANNEL"/>
    <property type="match status" value="1"/>
</dbReference>
<proteinExistence type="predicted"/>
<accession>A0A6A5FT53</accession>
<feature type="transmembrane region" description="Helical" evidence="1">
    <location>
        <begin position="219"/>
        <end position="237"/>
    </location>
</feature>
<evidence type="ECO:0000313" key="4">
    <source>
        <dbReference type="EMBL" id="KAF1745742.1"/>
    </source>
</evidence>
<reference evidence="4 5" key="1">
    <citation type="submission" date="2019-12" db="EMBL/GenBank/DDBJ databases">
        <title>Chromosome-level assembly of the Caenorhabditis remanei genome.</title>
        <authorList>
            <person name="Teterina A.A."/>
            <person name="Willis J.H."/>
            <person name="Phillips P.C."/>
        </authorList>
    </citation>
    <scope>NUCLEOTIDE SEQUENCE [LARGE SCALE GENOMIC DNA]</scope>
    <source>
        <strain evidence="4 5">PX506</strain>
        <tissue evidence="4">Whole organism</tissue>
    </source>
</reference>
<dbReference type="EMBL" id="WUAV01000006">
    <property type="protein sequence ID" value="KAF1745742.1"/>
    <property type="molecule type" value="Genomic_DNA"/>
</dbReference>
<dbReference type="InterPro" id="IPR038050">
    <property type="entry name" value="Neuro_actylchol_rec"/>
</dbReference>
<organism evidence="4 5">
    <name type="scientific">Caenorhabditis remanei</name>
    <name type="common">Caenorhabditis vulgaris</name>
    <dbReference type="NCBI Taxonomy" id="31234"/>
    <lineage>
        <taxon>Eukaryota</taxon>
        <taxon>Metazoa</taxon>
        <taxon>Ecdysozoa</taxon>
        <taxon>Nematoda</taxon>
        <taxon>Chromadorea</taxon>
        <taxon>Rhabditida</taxon>
        <taxon>Rhabditina</taxon>
        <taxon>Rhabditomorpha</taxon>
        <taxon>Rhabditoidea</taxon>
        <taxon>Rhabditidae</taxon>
        <taxon>Peloderinae</taxon>
        <taxon>Caenorhabditis</taxon>
    </lineage>
</organism>
<feature type="transmembrane region" description="Helical" evidence="1">
    <location>
        <begin position="349"/>
        <end position="372"/>
    </location>
</feature>
<feature type="domain" description="Neurotransmitter-gated ion-channel ligand-binding" evidence="3">
    <location>
        <begin position="40"/>
        <end position="167"/>
    </location>
</feature>
<sequence>MGFITWIILLALPGLASSQNEDCAKSHDILSYLETVDSHSSDEIHIKGSYRIRNWLYLEKENKLETDGLFVLSWTNKSLSFSHLNPCHKSVKISSEMFRHWKQPHIFFSESSEMMDTSLHYRVHVHENGTVSLSKRIIQMIPCTFDSRNLPFGNTTCTMTWRYRNLEHVDNVIFDPSDLEDVMEITKKGSINFEEVQYGLTSDQESKLIYHFSQNPQDMILNFLLPSFMFLIPPWLTLLLGPMAITRCSVLMTSLLLLAIHFSTNVPQTLGNGGVTSITIWKLFAYGFIIAIVIELILITLFASLGRSKTCCFAKKRSAKYEMEPLYEELNDLRKRKTRKTRNCCRKTALFFDIASFIFFGIILVAFCYGFYAHRGDVVKMINDFELESLHIL</sequence>
<dbReference type="SUPFAM" id="SSF63712">
    <property type="entry name" value="Nicotinic receptor ligand binding domain-like"/>
    <property type="match status" value="1"/>
</dbReference>
<dbReference type="Proteomes" id="UP000483820">
    <property type="component" value="Chromosome X"/>
</dbReference>
<keyword evidence="1" id="KW-1133">Transmembrane helix</keyword>
<dbReference type="AlphaFoldDB" id="A0A6A5FT53"/>
<feature type="chain" id="PRO_5025508849" description="Neurotransmitter-gated ion-channel ligand-binding domain-containing protein" evidence="2">
    <location>
        <begin position="19"/>
        <end position="393"/>
    </location>
</feature>
<evidence type="ECO:0000256" key="1">
    <source>
        <dbReference type="SAM" id="Phobius"/>
    </source>
</evidence>
<keyword evidence="2" id="KW-0732">Signal</keyword>
<dbReference type="InterPro" id="IPR006201">
    <property type="entry name" value="Neur_channel"/>
</dbReference>
<feature type="signal peptide" evidence="2">
    <location>
        <begin position="1"/>
        <end position="18"/>
    </location>
</feature>
<dbReference type="CTD" id="9809642"/>
<gene>
    <name evidence="4" type="ORF">GCK72_022189</name>
</gene>
<dbReference type="KEGG" id="crq:GCK72_022189"/>
<comment type="caution">
    <text evidence="4">The sequence shown here is derived from an EMBL/GenBank/DDBJ whole genome shotgun (WGS) entry which is preliminary data.</text>
</comment>
<keyword evidence="1" id="KW-0472">Membrane</keyword>
<dbReference type="InterPro" id="IPR036734">
    <property type="entry name" value="Neur_chan_lig-bd_sf"/>
</dbReference>
<dbReference type="GO" id="GO:0005230">
    <property type="term" value="F:extracellular ligand-gated monoatomic ion channel activity"/>
    <property type="evidence" value="ECO:0007669"/>
    <property type="project" value="InterPro"/>
</dbReference>
<evidence type="ECO:0000313" key="5">
    <source>
        <dbReference type="Proteomes" id="UP000483820"/>
    </source>
</evidence>
<feature type="transmembrane region" description="Helical" evidence="1">
    <location>
        <begin position="283"/>
        <end position="306"/>
    </location>
</feature>
<evidence type="ECO:0000256" key="2">
    <source>
        <dbReference type="SAM" id="SignalP"/>
    </source>
</evidence>
<feature type="transmembrane region" description="Helical" evidence="1">
    <location>
        <begin position="244"/>
        <end position="263"/>
    </location>
</feature>
<evidence type="ECO:0000259" key="3">
    <source>
        <dbReference type="Pfam" id="PF02931"/>
    </source>
</evidence>
<dbReference type="GO" id="GO:0016020">
    <property type="term" value="C:membrane"/>
    <property type="evidence" value="ECO:0007669"/>
    <property type="project" value="InterPro"/>
</dbReference>
<dbReference type="Pfam" id="PF02931">
    <property type="entry name" value="Neur_chan_LBD"/>
    <property type="match status" value="1"/>
</dbReference>
<dbReference type="Gene3D" id="1.20.58.390">
    <property type="entry name" value="Neurotransmitter-gated ion-channel transmembrane domain"/>
    <property type="match status" value="1"/>
</dbReference>
<name>A0A6A5FT53_CAERE</name>